<dbReference type="Proteomes" id="UP000242875">
    <property type="component" value="Unassembled WGS sequence"/>
</dbReference>
<evidence type="ECO:0000313" key="2">
    <source>
        <dbReference type="EMBL" id="OZJ06446.1"/>
    </source>
</evidence>
<accession>A0A261Y749</accession>
<dbReference type="AlphaFoldDB" id="A0A261Y749"/>
<feature type="region of interest" description="Disordered" evidence="1">
    <location>
        <begin position="1"/>
        <end position="108"/>
    </location>
</feature>
<dbReference type="OrthoDB" id="5426707at2759"/>
<reference evidence="2 3" key="1">
    <citation type="journal article" date="2017" name="Mycologia">
        <title>Bifiguratus adelaidae, gen. et sp. nov., a new member of Mucoromycotina in endophytic and soil-dwelling habitats.</title>
        <authorList>
            <person name="Torres-Cruz T.J."/>
            <person name="Billingsley Tobias T.L."/>
            <person name="Almatruk M."/>
            <person name="Hesse C."/>
            <person name="Kuske C.R."/>
            <person name="Desiro A."/>
            <person name="Benucci G.M."/>
            <person name="Bonito G."/>
            <person name="Stajich J.E."/>
            <person name="Dunlap C."/>
            <person name="Arnold A.E."/>
            <person name="Porras-Alfaro A."/>
        </authorList>
    </citation>
    <scope>NUCLEOTIDE SEQUENCE [LARGE SCALE GENOMIC DNA]</scope>
    <source>
        <strain evidence="2 3">AZ0501</strain>
    </source>
</reference>
<feature type="compositionally biased region" description="Basic and acidic residues" evidence="1">
    <location>
        <begin position="62"/>
        <end position="72"/>
    </location>
</feature>
<dbReference type="EMBL" id="MVBO01000003">
    <property type="protein sequence ID" value="OZJ06446.1"/>
    <property type="molecule type" value="Genomic_DNA"/>
</dbReference>
<sequence>MTDHHYGRDAAIAGGVAGHEHGQGHTLRDTAVGGVAGHEFNKHEHRKHAEQDVGAEGPTMGDKFKGSLKKAEGTITNNPAKKAEGEAIKQTGAGNVAGAGAPGTGPAY</sequence>
<protein>
    <submittedName>
        <fullName evidence="2">Uncharacterized protein</fullName>
    </submittedName>
</protein>
<keyword evidence="3" id="KW-1185">Reference proteome</keyword>
<evidence type="ECO:0000256" key="1">
    <source>
        <dbReference type="SAM" id="MobiDB-lite"/>
    </source>
</evidence>
<gene>
    <name evidence="2" type="ORF">BZG36_00594</name>
</gene>
<feature type="compositionally biased region" description="Gly residues" evidence="1">
    <location>
        <begin position="95"/>
        <end position="108"/>
    </location>
</feature>
<feature type="compositionally biased region" description="Basic and acidic residues" evidence="1">
    <location>
        <begin position="39"/>
        <end position="51"/>
    </location>
</feature>
<name>A0A261Y749_9FUNG</name>
<organism evidence="2 3">
    <name type="scientific">Bifiguratus adelaidae</name>
    <dbReference type="NCBI Taxonomy" id="1938954"/>
    <lineage>
        <taxon>Eukaryota</taxon>
        <taxon>Fungi</taxon>
        <taxon>Fungi incertae sedis</taxon>
        <taxon>Mucoromycota</taxon>
        <taxon>Mucoromycotina</taxon>
        <taxon>Endogonomycetes</taxon>
        <taxon>Endogonales</taxon>
        <taxon>Endogonales incertae sedis</taxon>
        <taxon>Bifiguratus</taxon>
    </lineage>
</organism>
<comment type="caution">
    <text evidence="2">The sequence shown here is derived from an EMBL/GenBank/DDBJ whole genome shotgun (WGS) entry which is preliminary data.</text>
</comment>
<proteinExistence type="predicted"/>
<evidence type="ECO:0000313" key="3">
    <source>
        <dbReference type="Proteomes" id="UP000242875"/>
    </source>
</evidence>
<feature type="compositionally biased region" description="Basic and acidic residues" evidence="1">
    <location>
        <begin position="18"/>
        <end position="28"/>
    </location>
</feature>